<dbReference type="EMBL" id="BAAAPC010000002">
    <property type="protein sequence ID" value="GAA1983281.1"/>
    <property type="molecule type" value="Genomic_DNA"/>
</dbReference>
<organism evidence="1 2">
    <name type="scientific">Nocardiopsis rhodophaea</name>
    <dbReference type="NCBI Taxonomy" id="280238"/>
    <lineage>
        <taxon>Bacteria</taxon>
        <taxon>Bacillati</taxon>
        <taxon>Actinomycetota</taxon>
        <taxon>Actinomycetes</taxon>
        <taxon>Streptosporangiales</taxon>
        <taxon>Nocardiopsidaceae</taxon>
        <taxon>Nocardiopsis</taxon>
    </lineage>
</organism>
<dbReference type="SUPFAM" id="SSF55961">
    <property type="entry name" value="Bet v1-like"/>
    <property type="match status" value="1"/>
</dbReference>
<dbReference type="Gene3D" id="3.30.530.20">
    <property type="match status" value="1"/>
</dbReference>
<dbReference type="InterPro" id="IPR019587">
    <property type="entry name" value="Polyketide_cyclase/dehydratase"/>
</dbReference>
<comment type="caution">
    <text evidence="1">The sequence shown here is derived from an EMBL/GenBank/DDBJ whole genome shotgun (WGS) entry which is preliminary data.</text>
</comment>
<sequence length="170" mass="19144">MLVFVAVLSAALFLVAVAGLYIWTRLRPRRIRAEVEIDASAELVWEVLTDFSAYPEWNPFIVKATGQPSAGEKLRVELSTGSREMSFAPTVLVAEPERELRWIGRFGVPGVMDGEHYFSIERIEDGRVRFIHGETFTGVLVPFVGRALDVEGDFTAMNAALKDRVEKMRR</sequence>
<dbReference type="Proteomes" id="UP001501585">
    <property type="component" value="Unassembled WGS sequence"/>
</dbReference>
<reference evidence="2" key="1">
    <citation type="journal article" date="2019" name="Int. J. Syst. Evol. Microbiol.">
        <title>The Global Catalogue of Microorganisms (GCM) 10K type strain sequencing project: providing services to taxonomists for standard genome sequencing and annotation.</title>
        <authorList>
            <consortium name="The Broad Institute Genomics Platform"/>
            <consortium name="The Broad Institute Genome Sequencing Center for Infectious Disease"/>
            <person name="Wu L."/>
            <person name="Ma J."/>
        </authorList>
    </citation>
    <scope>NUCLEOTIDE SEQUENCE [LARGE SCALE GENOMIC DNA]</scope>
    <source>
        <strain evidence="2">JCM 15313</strain>
    </source>
</reference>
<proteinExistence type="predicted"/>
<protein>
    <submittedName>
        <fullName evidence="1">SRPBCC domain-containing protein</fullName>
    </submittedName>
</protein>
<dbReference type="RefSeq" id="WP_344099313.1">
    <property type="nucleotide sequence ID" value="NZ_BAAAPC010000002.1"/>
</dbReference>
<dbReference type="PANTHER" id="PTHR36166">
    <property type="entry name" value="CHROMOSOME 9, WHOLE GENOME SHOTGUN SEQUENCE"/>
    <property type="match status" value="1"/>
</dbReference>
<name>A0ABP5DRG9_9ACTN</name>
<keyword evidence="2" id="KW-1185">Reference proteome</keyword>
<evidence type="ECO:0000313" key="1">
    <source>
        <dbReference type="EMBL" id="GAA1983281.1"/>
    </source>
</evidence>
<gene>
    <name evidence="1" type="ORF">GCM10009799_05660</name>
</gene>
<dbReference type="Pfam" id="PF10604">
    <property type="entry name" value="Polyketide_cyc2"/>
    <property type="match status" value="1"/>
</dbReference>
<accession>A0ABP5DRG9</accession>
<dbReference type="InterPro" id="IPR023393">
    <property type="entry name" value="START-like_dom_sf"/>
</dbReference>
<evidence type="ECO:0000313" key="2">
    <source>
        <dbReference type="Proteomes" id="UP001501585"/>
    </source>
</evidence>
<dbReference type="PANTHER" id="PTHR36166:SF1">
    <property type="entry name" value="SRPBCC DOMAIN-CONTAINING PROTEIN"/>
    <property type="match status" value="1"/>
</dbReference>
<dbReference type="CDD" id="cd07822">
    <property type="entry name" value="SRPBCC_4"/>
    <property type="match status" value="1"/>
</dbReference>